<dbReference type="Proteomes" id="UP000268056">
    <property type="component" value="Unassembled WGS sequence"/>
</dbReference>
<dbReference type="InterPro" id="IPR018927">
    <property type="entry name" value="Pilus_synth_Q_C"/>
</dbReference>
<accession>A0A3M3ZFJ8</accession>
<dbReference type="InterPro" id="IPR022260">
    <property type="entry name" value="Integr_conj_element_PilL"/>
</dbReference>
<name>A0A3M3ZFJ8_9PSED</name>
<dbReference type="NCBIfam" id="TIGR03748">
    <property type="entry name" value="conj_PilL"/>
    <property type="match status" value="1"/>
</dbReference>
<feature type="compositionally biased region" description="Polar residues" evidence="1">
    <location>
        <begin position="244"/>
        <end position="253"/>
    </location>
</feature>
<gene>
    <name evidence="4" type="ORF">ALQ32_200009</name>
</gene>
<comment type="caution">
    <text evidence="4">The sequence shown here is derived from an EMBL/GenBank/DDBJ whole genome shotgun (WGS) entry which is preliminary data.</text>
</comment>
<feature type="signal peptide" evidence="2">
    <location>
        <begin position="1"/>
        <end position="20"/>
    </location>
</feature>
<dbReference type="Gene3D" id="3.55.50.70">
    <property type="match status" value="1"/>
</dbReference>
<organism evidence="4 5">
    <name type="scientific">Pseudomonas syringae pv. tagetis</name>
    <dbReference type="NCBI Taxonomy" id="129140"/>
    <lineage>
        <taxon>Bacteria</taxon>
        <taxon>Pseudomonadati</taxon>
        <taxon>Pseudomonadota</taxon>
        <taxon>Gammaproteobacteria</taxon>
        <taxon>Pseudomonadales</taxon>
        <taxon>Pseudomonadaceae</taxon>
        <taxon>Pseudomonas</taxon>
    </lineage>
</organism>
<proteinExistence type="predicted"/>
<evidence type="ECO:0000256" key="1">
    <source>
        <dbReference type="SAM" id="MobiDB-lite"/>
    </source>
</evidence>
<dbReference type="RefSeq" id="WP_122218357.1">
    <property type="nucleotide sequence ID" value="NZ_RBQC01000011.1"/>
</dbReference>
<feature type="domain" description="Toxin co-regulated pilus biosynthesis protein Q C-terminal" evidence="3">
    <location>
        <begin position="298"/>
        <end position="378"/>
    </location>
</feature>
<reference evidence="4 5" key="1">
    <citation type="submission" date="2018-08" db="EMBL/GenBank/DDBJ databases">
        <title>Recombination of ecologically and evolutionarily significant loci maintains genetic cohesion in the Pseudomonas syringae species complex.</title>
        <authorList>
            <person name="Dillon M."/>
            <person name="Thakur S."/>
            <person name="Almeida R.N.D."/>
            <person name="Weir B.S."/>
            <person name="Guttman D.S."/>
        </authorList>
    </citation>
    <scope>NUCLEOTIDE SEQUENCE [LARGE SCALE GENOMIC DNA]</scope>
    <source>
        <strain evidence="4 5">ICMP 4092</strain>
    </source>
</reference>
<feature type="compositionally biased region" description="Polar residues" evidence="1">
    <location>
        <begin position="210"/>
        <end position="237"/>
    </location>
</feature>
<dbReference type="AlphaFoldDB" id="A0A3M3ZFJ8"/>
<evidence type="ECO:0000313" key="5">
    <source>
        <dbReference type="Proteomes" id="UP000268056"/>
    </source>
</evidence>
<feature type="chain" id="PRO_5018122191" description="Toxin co-regulated pilus biosynthesis protein Q C-terminal domain-containing protein" evidence="2">
    <location>
        <begin position="21"/>
        <end position="381"/>
    </location>
</feature>
<evidence type="ECO:0000313" key="4">
    <source>
        <dbReference type="EMBL" id="RMO93436.1"/>
    </source>
</evidence>
<dbReference type="Pfam" id="PF10671">
    <property type="entry name" value="TcpQ"/>
    <property type="match status" value="1"/>
</dbReference>
<feature type="region of interest" description="Disordered" evidence="1">
    <location>
        <begin position="205"/>
        <end position="284"/>
    </location>
</feature>
<sequence length="381" mass="40298">MIRQLSTLSILALFAGCTSVADKPVGPAFDSSQNPELLSPDLYSSGAKSGQEPMVRYGRYAIVNTAPEAEQRDLMAQIIDVSIPANMHPSVQDAMQYVVSRSGYTLCPPSTGHVNILFTRPLPAAQYKLGPMSLRNTLQVLAGPAWQVKVNEVTRGVCFVLRPGYQLPETSKPAVLAQPTQPASTGSTLVASASPAVTVVTAPATGTPFSKDTSPAAQPLTTVGTQAKAQPAASISTPAKDGPPTQQKPSHMSQAPVKTTTTATASTTVTKSIAPVSPPPTKPEPIAKPIAAVAPQETWKATVGSTLRQSVEEWAKRAGWQMIWGPEDLDYPIEAPLSFTGSFSSAVKQIFPLYDNAKRSFVVDGNAGQGQQVLHVSERKK</sequence>
<evidence type="ECO:0000259" key="3">
    <source>
        <dbReference type="Pfam" id="PF10671"/>
    </source>
</evidence>
<dbReference type="PROSITE" id="PS51257">
    <property type="entry name" value="PROKAR_LIPOPROTEIN"/>
    <property type="match status" value="1"/>
</dbReference>
<feature type="compositionally biased region" description="Low complexity" evidence="1">
    <location>
        <begin position="257"/>
        <end position="272"/>
    </location>
</feature>
<protein>
    <recommendedName>
        <fullName evidence="3">Toxin co-regulated pilus biosynthesis protein Q C-terminal domain-containing protein</fullName>
    </recommendedName>
</protein>
<dbReference type="EMBL" id="RBQC01000011">
    <property type="protein sequence ID" value="RMO93436.1"/>
    <property type="molecule type" value="Genomic_DNA"/>
</dbReference>
<evidence type="ECO:0000256" key="2">
    <source>
        <dbReference type="SAM" id="SignalP"/>
    </source>
</evidence>
<keyword evidence="2" id="KW-0732">Signal</keyword>